<keyword evidence="6" id="KW-0175">Coiled coil</keyword>
<keyword evidence="7" id="KW-0812">Transmembrane</keyword>
<sequence length="409" mass="45879">MSIKSLHSVISEKASLETVLIMPILTSASQLFLLLGLVVYLSADNGSEAIFPYVIASIIVTVTTILTASWVLLSINQLKQNNRLLARGEWQEGKEIDRGDKLPELAQLFNTIAIELKELKEENADLKVLLEMAIEHGDIIATEWHNTLDQFYSHYELSRDDRYNHRQKFSETLDQLKTTQNQLIESKKMASLGTLVAGVAHEINTPIGTALMSASFLANETKVFATNWEQGQLKRSQLQEYLDNATESSQLIMNNLQRAGELVQSFKKVAVDQTKADKRSFALKPYLEEVLHNLDPHLKQTKHKLTVEGDDTITIESYPGALSQVVTNLVLNSIIHAYIPGEEGELRFEVRLWSEASKERSLDRSGVIIYYTDNGCGIPTQNLEKIFEPFFTTARSKGGSGLGLHIVYN</sequence>
<feature type="coiled-coil region" evidence="6">
    <location>
        <begin position="109"/>
        <end position="136"/>
    </location>
</feature>
<dbReference type="PROSITE" id="PS50109">
    <property type="entry name" value="HIS_KIN"/>
    <property type="match status" value="1"/>
</dbReference>
<dbReference type="InterPro" id="IPR004358">
    <property type="entry name" value="Sig_transdc_His_kin-like_C"/>
</dbReference>
<dbReference type="PANTHER" id="PTHR43065:SF42">
    <property type="entry name" value="TWO-COMPONENT SENSOR PPRA"/>
    <property type="match status" value="1"/>
</dbReference>
<dbReference type="InterPro" id="IPR036097">
    <property type="entry name" value="HisK_dim/P_sf"/>
</dbReference>
<dbReference type="Gene3D" id="3.30.565.10">
    <property type="entry name" value="Histidine kinase-like ATPase, C-terminal domain"/>
    <property type="match status" value="1"/>
</dbReference>
<evidence type="ECO:0000256" key="5">
    <source>
        <dbReference type="ARBA" id="ARBA00023012"/>
    </source>
</evidence>
<keyword evidence="7" id="KW-1133">Transmembrane helix</keyword>
<dbReference type="Gene3D" id="1.10.287.130">
    <property type="match status" value="1"/>
</dbReference>
<accession>A0AAE3GYE9</accession>
<feature type="transmembrane region" description="Helical" evidence="7">
    <location>
        <begin position="49"/>
        <end position="73"/>
    </location>
</feature>
<comment type="catalytic activity">
    <reaction evidence="1">
        <text>ATP + protein L-histidine = ADP + protein N-phospho-L-histidine.</text>
        <dbReference type="EC" id="2.7.13.3"/>
    </reaction>
</comment>
<dbReference type="SMART" id="SM00387">
    <property type="entry name" value="HATPase_c"/>
    <property type="match status" value="1"/>
</dbReference>
<dbReference type="InterPro" id="IPR005467">
    <property type="entry name" value="His_kinase_dom"/>
</dbReference>
<keyword evidence="5" id="KW-0902">Two-component regulatory system</keyword>
<dbReference type="AlphaFoldDB" id="A0AAE3GYE9"/>
<dbReference type="Proteomes" id="UP001204953">
    <property type="component" value="Unassembled WGS sequence"/>
</dbReference>
<dbReference type="CDD" id="cd00082">
    <property type="entry name" value="HisKA"/>
    <property type="match status" value="1"/>
</dbReference>
<evidence type="ECO:0000256" key="6">
    <source>
        <dbReference type="SAM" id="Coils"/>
    </source>
</evidence>
<dbReference type="Pfam" id="PF02518">
    <property type="entry name" value="HATPase_c"/>
    <property type="match status" value="1"/>
</dbReference>
<evidence type="ECO:0000256" key="3">
    <source>
        <dbReference type="ARBA" id="ARBA00022553"/>
    </source>
</evidence>
<keyword evidence="4 9" id="KW-0418">Kinase</keyword>
<evidence type="ECO:0000259" key="8">
    <source>
        <dbReference type="PROSITE" id="PS50109"/>
    </source>
</evidence>
<dbReference type="GO" id="GO:0000155">
    <property type="term" value="F:phosphorelay sensor kinase activity"/>
    <property type="evidence" value="ECO:0007669"/>
    <property type="project" value="InterPro"/>
</dbReference>
<evidence type="ECO:0000256" key="4">
    <source>
        <dbReference type="ARBA" id="ARBA00022777"/>
    </source>
</evidence>
<evidence type="ECO:0000256" key="1">
    <source>
        <dbReference type="ARBA" id="ARBA00000085"/>
    </source>
</evidence>
<keyword evidence="7" id="KW-0472">Membrane</keyword>
<evidence type="ECO:0000313" key="10">
    <source>
        <dbReference type="Proteomes" id="UP001204953"/>
    </source>
</evidence>
<dbReference type="SUPFAM" id="SSF55874">
    <property type="entry name" value="ATPase domain of HSP90 chaperone/DNA topoisomerase II/histidine kinase"/>
    <property type="match status" value="1"/>
</dbReference>
<comment type="caution">
    <text evidence="9">The sequence shown here is derived from an EMBL/GenBank/DDBJ whole genome shotgun (WGS) entry which is preliminary data.</text>
</comment>
<dbReference type="RefSeq" id="WP_254014869.1">
    <property type="nucleotide sequence ID" value="NZ_JAMZMM010000490.1"/>
</dbReference>
<dbReference type="PANTHER" id="PTHR43065">
    <property type="entry name" value="SENSOR HISTIDINE KINASE"/>
    <property type="match status" value="1"/>
</dbReference>
<protein>
    <recommendedName>
        <fullName evidence="2">histidine kinase</fullName>
        <ecNumber evidence="2">2.7.13.3</ecNumber>
    </recommendedName>
</protein>
<keyword evidence="4 9" id="KW-0808">Transferase</keyword>
<evidence type="ECO:0000313" key="9">
    <source>
        <dbReference type="EMBL" id="MCP2732143.1"/>
    </source>
</evidence>
<dbReference type="InterPro" id="IPR036890">
    <property type="entry name" value="HATPase_C_sf"/>
</dbReference>
<name>A0AAE3GYE9_9CYAN</name>
<feature type="domain" description="Histidine kinase" evidence="8">
    <location>
        <begin position="198"/>
        <end position="409"/>
    </location>
</feature>
<reference evidence="9" key="1">
    <citation type="submission" date="2022-06" db="EMBL/GenBank/DDBJ databases">
        <title>New cyanobacteria of genus Symplocastrum in benthos of Lake Baikal.</title>
        <authorList>
            <person name="Sorokovikova E."/>
            <person name="Tikhonova I."/>
            <person name="Krasnopeev A."/>
            <person name="Evseev P."/>
            <person name="Gladkikh A."/>
            <person name="Belykh O."/>
        </authorList>
    </citation>
    <scope>NUCLEOTIDE SEQUENCE</scope>
    <source>
        <strain evidence="9">BBK-W-15</strain>
    </source>
</reference>
<organism evidence="9 10">
    <name type="scientific">Limnofasciculus baicalensis BBK-W-15</name>
    <dbReference type="NCBI Taxonomy" id="2699891"/>
    <lineage>
        <taxon>Bacteria</taxon>
        <taxon>Bacillati</taxon>
        <taxon>Cyanobacteriota</taxon>
        <taxon>Cyanophyceae</taxon>
        <taxon>Coleofasciculales</taxon>
        <taxon>Coleofasciculaceae</taxon>
        <taxon>Limnofasciculus</taxon>
        <taxon>Limnofasciculus baicalensis</taxon>
    </lineage>
</organism>
<dbReference type="PRINTS" id="PR00344">
    <property type="entry name" value="BCTRLSENSOR"/>
</dbReference>
<gene>
    <name evidence="9" type="ORF">NJ959_27310</name>
</gene>
<keyword evidence="3" id="KW-0597">Phosphoprotein</keyword>
<feature type="transmembrane region" description="Helical" evidence="7">
    <location>
        <begin position="20"/>
        <end position="43"/>
    </location>
</feature>
<dbReference type="SUPFAM" id="SSF47384">
    <property type="entry name" value="Homodimeric domain of signal transducing histidine kinase"/>
    <property type="match status" value="1"/>
</dbReference>
<dbReference type="EMBL" id="JAMZMM010000490">
    <property type="protein sequence ID" value="MCP2732143.1"/>
    <property type="molecule type" value="Genomic_DNA"/>
</dbReference>
<dbReference type="InterPro" id="IPR003661">
    <property type="entry name" value="HisK_dim/P_dom"/>
</dbReference>
<dbReference type="EC" id="2.7.13.3" evidence="2"/>
<keyword evidence="10" id="KW-1185">Reference proteome</keyword>
<feature type="non-terminal residue" evidence="9">
    <location>
        <position position="409"/>
    </location>
</feature>
<evidence type="ECO:0000256" key="7">
    <source>
        <dbReference type="SAM" id="Phobius"/>
    </source>
</evidence>
<proteinExistence type="predicted"/>
<dbReference type="InterPro" id="IPR003594">
    <property type="entry name" value="HATPase_dom"/>
</dbReference>
<evidence type="ECO:0000256" key="2">
    <source>
        <dbReference type="ARBA" id="ARBA00012438"/>
    </source>
</evidence>